<protein>
    <submittedName>
        <fullName evidence="2">Uncharacterized protein</fullName>
    </submittedName>
</protein>
<proteinExistence type="predicted"/>
<evidence type="ECO:0000256" key="1">
    <source>
        <dbReference type="SAM" id="MobiDB-lite"/>
    </source>
</evidence>
<name>A0A1F8GYW7_9BACT</name>
<gene>
    <name evidence="2" type="ORF">A3A33_00995</name>
</gene>
<feature type="compositionally biased region" description="Pro residues" evidence="1">
    <location>
        <begin position="651"/>
        <end position="663"/>
    </location>
</feature>
<sequence length="663" mass="68193">MLTVQTLRRVFSGEVKKATIVVLASFAILFVGAHAGSLTPPASPASTMYTLSNIWDTIASGTYDSSGISASGNGSAIQILKQINANTVWSASGNNIYKNASGRVGIGDTTPEAFFEIASASGITASISNTFYVDASTQRVGIGTTVPGQTLTVNGTIESFGGTVIAPTYVVGTAGVGEQIVAVSSGIQIQTNNIERLRILNGGFIGIGTSAPTTSLEVQGTASASYLLTGNTIQVGGHASMAYSRFGTATTTHSLSTSSDLLVSGRFEVDASASFDGQLIIKNTLDTGNIVSMSAIGLTTGNLIYMQVPASGGFILPTNFSGNLILAKDTLGNTMFRVKSGGELAARQAIFSHGSTSNCTGTDAPIAGCIDYAEDMPTRDPALQAGDIISLNMSSTESFSVIRSLGAYDRELLGVVSTKPAIVIGSSVRQGDLALQKIPGVVPVALSGRVPVNISFENGDIHRGDYITSSLMPGKGMRATHPGRVVGIALEDALQSNGTTRVLVFINPHYAGYELDASGMLADFTGAKTTFESSGSTSSFASILDAFKSAILTVAKLIANQIETRDLTVIHGITTYDQVTNAPYCLQIISGQLQVQPGACVISSPQQSTSPSSTDSGSPAPSPSTMSSPSDTATPTETSSPSPTPNTESPSPDPSPSPTPTPS</sequence>
<reference evidence="2 3" key="1">
    <citation type="journal article" date="2016" name="Nat. Commun.">
        <title>Thousands of microbial genomes shed light on interconnected biogeochemical processes in an aquifer system.</title>
        <authorList>
            <person name="Anantharaman K."/>
            <person name="Brown C.T."/>
            <person name="Hug L.A."/>
            <person name="Sharon I."/>
            <person name="Castelle C.J."/>
            <person name="Probst A.J."/>
            <person name="Thomas B.C."/>
            <person name="Singh A."/>
            <person name="Wilkins M.J."/>
            <person name="Karaoz U."/>
            <person name="Brodie E.L."/>
            <person name="Williams K.H."/>
            <person name="Hubbard S.S."/>
            <person name="Banfield J.F."/>
        </authorList>
    </citation>
    <scope>NUCLEOTIDE SEQUENCE [LARGE SCALE GENOMIC DNA]</scope>
</reference>
<feature type="region of interest" description="Disordered" evidence="1">
    <location>
        <begin position="602"/>
        <end position="663"/>
    </location>
</feature>
<accession>A0A1F8GYW7</accession>
<evidence type="ECO:0000313" key="3">
    <source>
        <dbReference type="Proteomes" id="UP000179047"/>
    </source>
</evidence>
<organism evidence="2 3">
    <name type="scientific">Candidatus Yanofskybacteria bacterium RIFCSPLOWO2_01_FULL_49_25</name>
    <dbReference type="NCBI Taxonomy" id="1802701"/>
    <lineage>
        <taxon>Bacteria</taxon>
        <taxon>Candidatus Yanofskyibacteriota</taxon>
    </lineage>
</organism>
<evidence type="ECO:0000313" key="2">
    <source>
        <dbReference type="EMBL" id="OGN29848.1"/>
    </source>
</evidence>
<dbReference type="EMBL" id="MGKP01000002">
    <property type="protein sequence ID" value="OGN29848.1"/>
    <property type="molecule type" value="Genomic_DNA"/>
</dbReference>
<dbReference type="Proteomes" id="UP000179047">
    <property type="component" value="Unassembled WGS sequence"/>
</dbReference>
<dbReference type="Gene3D" id="2.40.300.10">
    <property type="entry name" value="Head decoration protein D"/>
    <property type="match status" value="1"/>
</dbReference>
<comment type="caution">
    <text evidence="2">The sequence shown here is derived from an EMBL/GenBank/DDBJ whole genome shotgun (WGS) entry which is preliminary data.</text>
</comment>
<dbReference type="AlphaFoldDB" id="A0A1F8GYW7"/>
<dbReference type="STRING" id="1802701.A3A33_00995"/>
<feature type="compositionally biased region" description="Low complexity" evidence="1">
    <location>
        <begin position="603"/>
        <end position="650"/>
    </location>
</feature>